<feature type="transmembrane region" description="Helical" evidence="3">
    <location>
        <begin position="149"/>
        <end position="166"/>
    </location>
</feature>
<gene>
    <name evidence="5" type="ORF">LTR05_003091</name>
</gene>
<evidence type="ECO:0000256" key="3">
    <source>
        <dbReference type="SAM" id="Phobius"/>
    </source>
</evidence>
<dbReference type="GO" id="GO:0022857">
    <property type="term" value="F:transmembrane transporter activity"/>
    <property type="evidence" value="ECO:0007669"/>
    <property type="project" value="InterPro"/>
</dbReference>
<proteinExistence type="predicted"/>
<dbReference type="GO" id="GO:0016020">
    <property type="term" value="C:membrane"/>
    <property type="evidence" value="ECO:0007669"/>
    <property type="project" value="UniProtKB-SubCell"/>
</dbReference>
<keyword evidence="3" id="KW-0812">Transmembrane</keyword>
<feature type="region of interest" description="Disordered" evidence="2">
    <location>
        <begin position="1"/>
        <end position="45"/>
    </location>
</feature>
<protein>
    <recommendedName>
        <fullName evidence="4">Major facilitator superfamily (MFS) profile domain-containing protein</fullName>
    </recommendedName>
</protein>
<evidence type="ECO:0000313" key="5">
    <source>
        <dbReference type="EMBL" id="KAK5088869.1"/>
    </source>
</evidence>
<evidence type="ECO:0000313" key="6">
    <source>
        <dbReference type="Proteomes" id="UP001309876"/>
    </source>
</evidence>
<feature type="transmembrane region" description="Helical" evidence="3">
    <location>
        <begin position="206"/>
        <end position="230"/>
    </location>
</feature>
<dbReference type="PANTHER" id="PTHR42910:SF1">
    <property type="entry name" value="MAJOR FACILITATOR SUPERFAMILY (MFS) PROFILE DOMAIN-CONTAINING PROTEIN"/>
    <property type="match status" value="1"/>
</dbReference>
<evidence type="ECO:0000259" key="4">
    <source>
        <dbReference type="PROSITE" id="PS50850"/>
    </source>
</evidence>
<feature type="compositionally biased region" description="Polar residues" evidence="2">
    <location>
        <begin position="512"/>
        <end position="526"/>
    </location>
</feature>
<feature type="transmembrane region" description="Helical" evidence="3">
    <location>
        <begin position="172"/>
        <end position="194"/>
    </location>
</feature>
<feature type="compositionally biased region" description="Polar residues" evidence="2">
    <location>
        <begin position="1"/>
        <end position="42"/>
    </location>
</feature>
<sequence length="526" mass="58463">MTGQDITRRQSLPNDHDTANNTDYRQSTNSAFTNGINSSSAQDQRDGIDVQRAPWRRLYSFITYTPARCRYDPEQPLVFSNWLNVLFACAGCITVANLYYTHPILNLFARDFDVTDQEASYIPTLAQAGYAVGLFLLNPPGDLLRRRPYILLLVWITATLWIGLCITTNFQVFLVLTFLTGLTTVTPQLMMPLVGELAPKDRKATALSIVVSGLLLGILVARLLSGVVALYIGWRYIYWIAFGLQYIVLILLWFFMPDYPSTNPQEDWLSTMKAYPWLLWDIVRLIFQHPVLAQSCLIGLFSSAAFTSFWTTLTFLLAGPPYRYDSLVIGLFALIGIGAMSWGPVFARTVMDKRQPIFGVIVGTIINLLGCIIGTFVGRSSVVGPILQAAFTDIGLQTSQIGNRTGIYAVEPLKRNRVNTAYMLGVFFGQLMGTGVGNAVYARGGWVHSGAVNIALVGFGLLLCFVKGPHDSRWFGYQGGWNMKVRHLKEERNNEDVTHVSDEKPGQLPESEGNTTKTSMSKPAST</sequence>
<feature type="transmembrane region" description="Helical" evidence="3">
    <location>
        <begin position="421"/>
        <end position="440"/>
    </location>
</feature>
<accession>A0AAN7T4F0</accession>
<feature type="transmembrane region" description="Helical" evidence="3">
    <location>
        <begin position="357"/>
        <end position="378"/>
    </location>
</feature>
<dbReference type="EMBL" id="JAVRRJ010000002">
    <property type="protein sequence ID" value="KAK5088869.1"/>
    <property type="molecule type" value="Genomic_DNA"/>
</dbReference>
<dbReference type="Proteomes" id="UP001309876">
    <property type="component" value="Unassembled WGS sequence"/>
</dbReference>
<organism evidence="5 6">
    <name type="scientific">Lithohypha guttulata</name>
    <dbReference type="NCBI Taxonomy" id="1690604"/>
    <lineage>
        <taxon>Eukaryota</taxon>
        <taxon>Fungi</taxon>
        <taxon>Dikarya</taxon>
        <taxon>Ascomycota</taxon>
        <taxon>Pezizomycotina</taxon>
        <taxon>Eurotiomycetes</taxon>
        <taxon>Chaetothyriomycetidae</taxon>
        <taxon>Chaetothyriales</taxon>
        <taxon>Trichomeriaceae</taxon>
        <taxon>Lithohypha</taxon>
    </lineage>
</organism>
<keyword evidence="3" id="KW-0472">Membrane</keyword>
<dbReference type="PANTHER" id="PTHR42910">
    <property type="entry name" value="TRANSPORTER SCO4007-RELATED"/>
    <property type="match status" value="1"/>
</dbReference>
<feature type="transmembrane region" description="Helical" evidence="3">
    <location>
        <begin position="446"/>
        <end position="466"/>
    </location>
</feature>
<feature type="transmembrane region" description="Helical" evidence="3">
    <location>
        <begin position="326"/>
        <end position="345"/>
    </location>
</feature>
<evidence type="ECO:0000256" key="2">
    <source>
        <dbReference type="SAM" id="MobiDB-lite"/>
    </source>
</evidence>
<feature type="region of interest" description="Disordered" evidence="2">
    <location>
        <begin position="492"/>
        <end position="526"/>
    </location>
</feature>
<feature type="transmembrane region" description="Helical" evidence="3">
    <location>
        <begin position="78"/>
        <end position="100"/>
    </location>
</feature>
<dbReference type="InterPro" id="IPR036259">
    <property type="entry name" value="MFS_trans_sf"/>
</dbReference>
<feature type="domain" description="Major facilitator superfamily (MFS) profile" evidence="4">
    <location>
        <begin position="83"/>
        <end position="472"/>
    </location>
</feature>
<reference evidence="5 6" key="1">
    <citation type="submission" date="2023-08" db="EMBL/GenBank/DDBJ databases">
        <title>Black Yeasts Isolated from many extreme environments.</title>
        <authorList>
            <person name="Coleine C."/>
            <person name="Stajich J.E."/>
            <person name="Selbmann L."/>
        </authorList>
    </citation>
    <scope>NUCLEOTIDE SEQUENCE [LARGE SCALE GENOMIC DNA]</scope>
    <source>
        <strain evidence="5 6">CCFEE 5910</strain>
    </source>
</reference>
<dbReference type="PROSITE" id="PS50850">
    <property type="entry name" value="MFS"/>
    <property type="match status" value="1"/>
</dbReference>
<feature type="transmembrane region" description="Helical" evidence="3">
    <location>
        <begin position="236"/>
        <end position="255"/>
    </location>
</feature>
<dbReference type="InterPro" id="IPR020846">
    <property type="entry name" value="MFS_dom"/>
</dbReference>
<dbReference type="Gene3D" id="1.20.1250.20">
    <property type="entry name" value="MFS general substrate transporter like domains"/>
    <property type="match status" value="1"/>
</dbReference>
<comment type="caution">
    <text evidence="5">The sequence shown here is derived from an EMBL/GenBank/DDBJ whole genome shotgun (WGS) entry which is preliminary data.</text>
</comment>
<comment type="subcellular location">
    <subcellularLocation>
        <location evidence="1">Membrane</location>
        <topology evidence="1">Multi-pass membrane protein</topology>
    </subcellularLocation>
</comment>
<keyword evidence="3" id="KW-1133">Transmembrane helix</keyword>
<evidence type="ECO:0000256" key="1">
    <source>
        <dbReference type="ARBA" id="ARBA00004141"/>
    </source>
</evidence>
<feature type="transmembrane region" description="Helical" evidence="3">
    <location>
        <begin position="298"/>
        <end position="319"/>
    </location>
</feature>
<dbReference type="CDD" id="cd17324">
    <property type="entry name" value="MFS_NepI_like"/>
    <property type="match status" value="1"/>
</dbReference>
<name>A0AAN7T4F0_9EURO</name>
<feature type="compositionally biased region" description="Basic and acidic residues" evidence="2">
    <location>
        <begin position="492"/>
        <end position="505"/>
    </location>
</feature>
<dbReference type="SUPFAM" id="SSF103473">
    <property type="entry name" value="MFS general substrate transporter"/>
    <property type="match status" value="1"/>
</dbReference>
<dbReference type="AlphaFoldDB" id="A0AAN7T4F0"/>
<dbReference type="Pfam" id="PF07690">
    <property type="entry name" value="MFS_1"/>
    <property type="match status" value="1"/>
</dbReference>
<keyword evidence="6" id="KW-1185">Reference proteome</keyword>
<dbReference type="InterPro" id="IPR011701">
    <property type="entry name" value="MFS"/>
</dbReference>